<evidence type="ECO:0000256" key="8">
    <source>
        <dbReference type="SAM" id="MobiDB-lite"/>
    </source>
</evidence>
<keyword evidence="10" id="KW-1185">Reference proteome</keyword>
<feature type="region of interest" description="Disordered" evidence="8">
    <location>
        <begin position="196"/>
        <end position="228"/>
    </location>
</feature>
<evidence type="ECO:0000256" key="4">
    <source>
        <dbReference type="ARBA" id="ARBA00022827"/>
    </source>
</evidence>
<reference evidence="9 10" key="1">
    <citation type="submission" date="2019-07" db="EMBL/GenBank/DDBJ databases">
        <title>Genomic Encyclopedia of Type Strains, Phase IV (KMG-IV): sequencing the most valuable type-strain genomes for metagenomic binning, comparative biology and taxonomic classification.</title>
        <authorList>
            <person name="Goeker M."/>
        </authorList>
    </citation>
    <scope>NUCLEOTIDE SEQUENCE [LARGE SCALE GENOMIC DNA]</scope>
    <source>
        <strain evidence="9 10">DSM 44831</strain>
    </source>
</reference>
<evidence type="ECO:0000313" key="9">
    <source>
        <dbReference type="EMBL" id="KAF0846694.1"/>
    </source>
</evidence>
<comment type="caution">
    <text evidence="9">The sequence shown here is derived from an EMBL/GenBank/DDBJ whole genome shotgun (WGS) entry which is preliminary data.</text>
</comment>
<dbReference type="SUPFAM" id="SSF51905">
    <property type="entry name" value="FAD/NAD(P)-binding domain"/>
    <property type="match status" value="1"/>
</dbReference>
<keyword evidence="5" id="KW-0521">NADP</keyword>
<feature type="compositionally biased region" description="Basic and acidic residues" evidence="8">
    <location>
        <begin position="212"/>
        <end position="228"/>
    </location>
</feature>
<sequence length="228" mass="25785">MVVCTGFGPKPYIPALPGLDSFEGEAYHTARWPQDREVALSGRRIGVIGNGASGVQVMQEAAQFATDVTLFQQTPNLALPMRQRPSTPEDAQLAEAMASRNNHFAGVDYDLLEKATADVSDEERESTYEKLWEMGGFRPWLGNFNDLFFDLDSNRLFYNFWRDKTRARIENPDLWEILAPTEPPYPFRRQTSVSGTAILRDLQPGQRARRRPAGEPDRRVDAEGVAHR</sequence>
<dbReference type="PANTHER" id="PTHR43098:SF3">
    <property type="entry name" value="L-ORNITHINE N(5)-MONOOXYGENASE-RELATED"/>
    <property type="match status" value="1"/>
</dbReference>
<dbReference type="EMBL" id="VMSD01000004">
    <property type="protein sequence ID" value="KAF0846694.1"/>
    <property type="molecule type" value="Genomic_DNA"/>
</dbReference>
<gene>
    <name evidence="9" type="ORF">FNL39_104115</name>
</gene>
<proteinExistence type="inferred from homology"/>
<dbReference type="InterPro" id="IPR020946">
    <property type="entry name" value="Flavin_mOase-like"/>
</dbReference>
<dbReference type="Proteomes" id="UP000798951">
    <property type="component" value="Unassembled WGS sequence"/>
</dbReference>
<comment type="similarity">
    <text evidence="2">Belongs to the FAD-binding monooxygenase family.</text>
</comment>
<dbReference type="PANTHER" id="PTHR43098">
    <property type="entry name" value="L-ORNITHINE N(5)-MONOOXYGENASE-RELATED"/>
    <property type="match status" value="1"/>
</dbReference>
<evidence type="ECO:0000256" key="2">
    <source>
        <dbReference type="ARBA" id="ARBA00010139"/>
    </source>
</evidence>
<evidence type="ECO:0000256" key="6">
    <source>
        <dbReference type="ARBA" id="ARBA00023002"/>
    </source>
</evidence>
<evidence type="ECO:0000256" key="7">
    <source>
        <dbReference type="ARBA" id="ARBA00023033"/>
    </source>
</evidence>
<name>A0ABQ6YME7_9NOCA</name>
<dbReference type="Pfam" id="PF00743">
    <property type="entry name" value="FMO-like"/>
    <property type="match status" value="1"/>
</dbReference>
<comment type="cofactor">
    <cofactor evidence="1">
        <name>FAD</name>
        <dbReference type="ChEBI" id="CHEBI:57692"/>
    </cofactor>
</comment>
<evidence type="ECO:0000256" key="1">
    <source>
        <dbReference type="ARBA" id="ARBA00001974"/>
    </source>
</evidence>
<dbReference type="InterPro" id="IPR036188">
    <property type="entry name" value="FAD/NAD-bd_sf"/>
</dbReference>
<keyword evidence="4" id="KW-0274">FAD</keyword>
<keyword evidence="6" id="KW-0560">Oxidoreductase</keyword>
<keyword evidence="3" id="KW-0285">Flavoprotein</keyword>
<dbReference type="Gene3D" id="3.50.50.60">
    <property type="entry name" value="FAD/NAD(P)-binding domain"/>
    <property type="match status" value="1"/>
</dbReference>
<evidence type="ECO:0000313" key="10">
    <source>
        <dbReference type="Proteomes" id="UP000798951"/>
    </source>
</evidence>
<evidence type="ECO:0000256" key="5">
    <source>
        <dbReference type="ARBA" id="ARBA00022857"/>
    </source>
</evidence>
<protein>
    <submittedName>
        <fullName evidence="9">Flavin-binding monooxygenase-like protein</fullName>
    </submittedName>
</protein>
<accession>A0ABQ6YME7</accession>
<organism evidence="9 10">
    <name type="scientific">Nocardia caishijiensis</name>
    <dbReference type="NCBI Taxonomy" id="184756"/>
    <lineage>
        <taxon>Bacteria</taxon>
        <taxon>Bacillati</taxon>
        <taxon>Actinomycetota</taxon>
        <taxon>Actinomycetes</taxon>
        <taxon>Mycobacteriales</taxon>
        <taxon>Nocardiaceae</taxon>
        <taxon>Nocardia</taxon>
    </lineage>
</organism>
<evidence type="ECO:0000256" key="3">
    <source>
        <dbReference type="ARBA" id="ARBA00022630"/>
    </source>
</evidence>
<keyword evidence="7" id="KW-0503">Monooxygenase</keyword>
<dbReference type="InterPro" id="IPR050775">
    <property type="entry name" value="FAD-binding_Monooxygenases"/>
</dbReference>